<reference evidence="2" key="1">
    <citation type="submission" date="2013-10" db="EMBL/GenBank/DDBJ databases">
        <title>Genomic analysis of the causative agents of coccidiosis in chickens.</title>
        <authorList>
            <person name="Reid A.J."/>
            <person name="Blake D."/>
            <person name="Billington K."/>
            <person name="Browne H."/>
            <person name="Dunn M."/>
            <person name="Hung S."/>
            <person name="Kawahara F."/>
            <person name="Miranda-Saavedra D."/>
            <person name="Mourier T."/>
            <person name="Nagra H."/>
            <person name="Otto T.D."/>
            <person name="Rawlings N."/>
            <person name="Sanchez A."/>
            <person name="Sanders M."/>
            <person name="Subramaniam C."/>
            <person name="Tay Y."/>
            <person name="Dear P."/>
            <person name="Doerig C."/>
            <person name="Gruber A."/>
            <person name="Parkinson J."/>
            <person name="Shirley M."/>
            <person name="Wan K.L."/>
            <person name="Berriman M."/>
            <person name="Tomley F."/>
            <person name="Pain A."/>
        </authorList>
    </citation>
    <scope>NUCLEOTIDE SEQUENCE [LARGE SCALE GENOMIC DNA]</scope>
    <source>
        <strain evidence="2">Houghton</strain>
    </source>
</reference>
<feature type="region of interest" description="Disordered" evidence="1">
    <location>
        <begin position="1"/>
        <end position="32"/>
    </location>
</feature>
<organism evidence="2 3">
    <name type="scientific">Eimeria tenella</name>
    <name type="common">Coccidian parasite</name>
    <dbReference type="NCBI Taxonomy" id="5802"/>
    <lineage>
        <taxon>Eukaryota</taxon>
        <taxon>Sar</taxon>
        <taxon>Alveolata</taxon>
        <taxon>Apicomplexa</taxon>
        <taxon>Conoidasida</taxon>
        <taxon>Coccidia</taxon>
        <taxon>Eucoccidiorida</taxon>
        <taxon>Eimeriorina</taxon>
        <taxon>Eimeriidae</taxon>
        <taxon>Eimeria</taxon>
    </lineage>
</organism>
<accession>U6L0R6</accession>
<evidence type="ECO:0008006" key="4">
    <source>
        <dbReference type="Google" id="ProtNLM"/>
    </source>
</evidence>
<sequence>MEVDKGPSEGEPSAGSCCMPGSSSSSSSKSVDQVLQSLPCPHIWVHRGSGGRLRKAAEKTINALRQEGAVCLAAKVNTANRCISVAEIAKREIRSKGREVINKCFFAGLVVRQ</sequence>
<dbReference type="Proteomes" id="UP000030747">
    <property type="component" value="Unassembled WGS sequence"/>
</dbReference>
<name>U6L0R6_EIMTE</name>
<dbReference type="GeneID" id="25257704"/>
<keyword evidence="3" id="KW-1185">Reference proteome</keyword>
<proteinExistence type="predicted"/>
<dbReference type="RefSeq" id="XP_013232105.1">
    <property type="nucleotide sequence ID" value="XM_013376651.1"/>
</dbReference>
<dbReference type="VEuPathDB" id="ToxoDB:ETH_00043325"/>
<reference evidence="2" key="2">
    <citation type="submission" date="2013-10" db="EMBL/GenBank/DDBJ databases">
        <authorList>
            <person name="Aslett M."/>
        </authorList>
    </citation>
    <scope>NUCLEOTIDE SEQUENCE [LARGE SCALE GENOMIC DNA]</scope>
    <source>
        <strain evidence="2">Houghton</strain>
    </source>
</reference>
<dbReference type="VEuPathDB" id="ToxoDB:ETH2_1300700"/>
<dbReference type="OrthoDB" id="10429369at2759"/>
<protein>
    <recommendedName>
        <fullName evidence="4">DNA/RNA-binding protein Alba-like domain-containing protein</fullName>
    </recommendedName>
</protein>
<gene>
    <name evidence="2" type="ORF">ETH_00043325</name>
</gene>
<dbReference type="AlphaFoldDB" id="U6L0R6"/>
<evidence type="ECO:0000256" key="1">
    <source>
        <dbReference type="SAM" id="MobiDB-lite"/>
    </source>
</evidence>
<evidence type="ECO:0000313" key="2">
    <source>
        <dbReference type="EMBL" id="CDJ41355.1"/>
    </source>
</evidence>
<dbReference type="EMBL" id="HG675605">
    <property type="protein sequence ID" value="CDJ41355.1"/>
    <property type="molecule type" value="Genomic_DNA"/>
</dbReference>
<evidence type="ECO:0000313" key="3">
    <source>
        <dbReference type="Proteomes" id="UP000030747"/>
    </source>
</evidence>